<dbReference type="OrthoDB" id="275796at2157"/>
<keyword evidence="3" id="KW-1185">Reference proteome</keyword>
<dbReference type="InterPro" id="IPR006311">
    <property type="entry name" value="TAT_signal"/>
</dbReference>
<dbReference type="PROSITE" id="PS51257">
    <property type="entry name" value="PROKAR_LIPOPROTEIN"/>
    <property type="match status" value="1"/>
</dbReference>
<dbReference type="Proteomes" id="UP000199126">
    <property type="component" value="Unassembled WGS sequence"/>
</dbReference>
<evidence type="ECO:0000313" key="2">
    <source>
        <dbReference type="EMBL" id="SEO71950.1"/>
    </source>
</evidence>
<gene>
    <name evidence="2" type="ORF">SAMN04487948_104351</name>
</gene>
<proteinExistence type="predicted"/>
<dbReference type="EMBL" id="FODV01000004">
    <property type="protein sequence ID" value="SEO71950.1"/>
    <property type="molecule type" value="Genomic_DNA"/>
</dbReference>
<reference evidence="3" key="1">
    <citation type="submission" date="2016-10" db="EMBL/GenBank/DDBJ databases">
        <authorList>
            <person name="Varghese N."/>
            <person name="Submissions S."/>
        </authorList>
    </citation>
    <scope>NUCLEOTIDE SEQUENCE [LARGE SCALE GENOMIC DNA]</scope>
    <source>
        <strain evidence="3">CGMCC 1.10121</strain>
    </source>
</reference>
<dbReference type="RefSeq" id="WP_089823674.1">
    <property type="nucleotide sequence ID" value="NZ_FODV01000004.1"/>
</dbReference>
<name>A0A1H8RZV8_9EURY</name>
<organism evidence="2 3">
    <name type="scientific">Halogranum amylolyticum</name>
    <dbReference type="NCBI Taxonomy" id="660520"/>
    <lineage>
        <taxon>Archaea</taxon>
        <taxon>Methanobacteriati</taxon>
        <taxon>Methanobacteriota</taxon>
        <taxon>Stenosarchaea group</taxon>
        <taxon>Halobacteria</taxon>
        <taxon>Halobacteriales</taxon>
        <taxon>Haloferacaceae</taxon>
    </lineage>
</organism>
<dbReference type="PROSITE" id="PS51318">
    <property type="entry name" value="TAT"/>
    <property type="match status" value="1"/>
</dbReference>
<accession>A0A1H8RZV8</accession>
<protein>
    <submittedName>
        <fullName evidence="2">Uncharacterized protein</fullName>
    </submittedName>
</protein>
<dbReference type="AlphaFoldDB" id="A0A1H8RZV8"/>
<feature type="region of interest" description="Disordered" evidence="1">
    <location>
        <begin position="33"/>
        <end position="54"/>
    </location>
</feature>
<sequence length="217" mass="23635">MTGSRRSFLHALSIGSAGLTAGCLGSESVVQQFGSDDEADASSVPAEPQTKPGEADTLVAEHAVTDENLTYLPDEHAVQYIAMWRHTNREEVEEGEKPERKPVYETKPFDEWAETECRFVASRAAKETVIDRLDSDENGLGAGVSSAVPGYEDELVATINLQWTLDRDGTVVAEPTVTLDRVVAATPKTVEATVSLAEREHTCTVPIVVREAVMRYN</sequence>
<evidence type="ECO:0000313" key="3">
    <source>
        <dbReference type="Proteomes" id="UP000199126"/>
    </source>
</evidence>
<evidence type="ECO:0000256" key="1">
    <source>
        <dbReference type="SAM" id="MobiDB-lite"/>
    </source>
</evidence>